<sequence>MRAPPYLPFLDGPPSIAPGLKPIAPEAWLWPDTEAAVWLAPKRELMRTRRSDVFAAHTADAEMTEAATTILAATGPAVGDWSTPLEAASAMVSDDLCIMMRDAEGLWRLKAASLCTPTYWSLAEKFGKPLGGLHAPVPGGDPGLAARISRIFDGLRPGLVLERCNWSVQPGDERFTPSSAPLKVRAQAMQEADALDQLHLRVERQTIRKLPETGALLFTIRIVIDPLRAAISTSHHAEAFASAWQSVDPAMARYKGWAIYDRLVRAALDASLNPVTSKRSRKDEAG</sequence>
<gene>
    <name evidence="1" type="ORF">MGWOODY_Hyp1349</name>
</gene>
<protein>
    <submittedName>
        <fullName evidence="1">Gll2346 protein</fullName>
    </submittedName>
</protein>
<organism evidence="1">
    <name type="scientific">hydrothermal vent metagenome</name>
    <dbReference type="NCBI Taxonomy" id="652676"/>
    <lineage>
        <taxon>unclassified sequences</taxon>
        <taxon>metagenomes</taxon>
        <taxon>ecological metagenomes</taxon>
    </lineage>
</organism>
<dbReference type="AlphaFoldDB" id="A0A160U184"/>
<dbReference type="EMBL" id="CZQD01000034">
    <property type="protein sequence ID" value="CUS56887.1"/>
    <property type="molecule type" value="Genomic_DNA"/>
</dbReference>
<accession>A0A160U184</accession>
<proteinExistence type="predicted"/>
<dbReference type="InterPro" id="IPR021848">
    <property type="entry name" value="HODM_asu-like"/>
</dbReference>
<name>A0A160U184_9ZZZZ</name>
<dbReference type="Pfam" id="PF11927">
    <property type="entry name" value="HODM_asu-like"/>
    <property type="match status" value="1"/>
</dbReference>
<evidence type="ECO:0000313" key="1">
    <source>
        <dbReference type="EMBL" id="CUS56887.1"/>
    </source>
</evidence>
<reference evidence="1" key="1">
    <citation type="submission" date="2015-10" db="EMBL/GenBank/DDBJ databases">
        <authorList>
            <person name="Gilbert D.G."/>
        </authorList>
    </citation>
    <scope>NUCLEOTIDE SEQUENCE</scope>
</reference>